<proteinExistence type="predicted"/>
<dbReference type="AlphaFoldDB" id="A0AAV8WFY4"/>
<evidence type="ECO:0008006" key="3">
    <source>
        <dbReference type="Google" id="ProtNLM"/>
    </source>
</evidence>
<organism evidence="1 2">
    <name type="scientific">Exocentrus adspersus</name>
    <dbReference type="NCBI Taxonomy" id="1586481"/>
    <lineage>
        <taxon>Eukaryota</taxon>
        <taxon>Metazoa</taxon>
        <taxon>Ecdysozoa</taxon>
        <taxon>Arthropoda</taxon>
        <taxon>Hexapoda</taxon>
        <taxon>Insecta</taxon>
        <taxon>Pterygota</taxon>
        <taxon>Neoptera</taxon>
        <taxon>Endopterygota</taxon>
        <taxon>Coleoptera</taxon>
        <taxon>Polyphaga</taxon>
        <taxon>Cucujiformia</taxon>
        <taxon>Chrysomeloidea</taxon>
        <taxon>Cerambycidae</taxon>
        <taxon>Lamiinae</taxon>
        <taxon>Acanthocinini</taxon>
        <taxon>Exocentrus</taxon>
    </lineage>
</organism>
<gene>
    <name evidence="1" type="ORF">NQ315_009306</name>
</gene>
<comment type="caution">
    <text evidence="1">The sequence shown here is derived from an EMBL/GenBank/DDBJ whole genome shotgun (WGS) entry which is preliminary data.</text>
</comment>
<dbReference type="Gene3D" id="3.50.50.60">
    <property type="entry name" value="FAD/NAD(P)-binding domain"/>
    <property type="match status" value="1"/>
</dbReference>
<dbReference type="PANTHER" id="PTHR15192:SF8">
    <property type="entry name" value="FAD_NAD(P)-BINDING DOMAIN-CONTAINING PROTEIN"/>
    <property type="match status" value="1"/>
</dbReference>
<reference evidence="1 2" key="1">
    <citation type="journal article" date="2023" name="Insect Mol. Biol.">
        <title>Genome sequencing provides insights into the evolution of gene families encoding plant cell wall-degrading enzymes in longhorned beetles.</title>
        <authorList>
            <person name="Shin N.R."/>
            <person name="Okamura Y."/>
            <person name="Kirsch R."/>
            <person name="Pauchet Y."/>
        </authorList>
    </citation>
    <scope>NUCLEOTIDE SEQUENCE [LARGE SCALE GENOMIC DNA]</scope>
    <source>
        <strain evidence="1">EAD_L_NR</strain>
    </source>
</reference>
<name>A0AAV8WFY4_9CUCU</name>
<dbReference type="PANTHER" id="PTHR15192">
    <property type="entry name" value="PROTEIN CBG05349"/>
    <property type="match status" value="1"/>
</dbReference>
<dbReference type="SUPFAM" id="SSF51905">
    <property type="entry name" value="FAD/NAD(P)-binding domain"/>
    <property type="match status" value="1"/>
</dbReference>
<dbReference type="EMBL" id="JANEYG010000001">
    <property type="protein sequence ID" value="KAJ8925472.1"/>
    <property type="molecule type" value="Genomic_DNA"/>
</dbReference>
<accession>A0AAV8WFY4</accession>
<evidence type="ECO:0000313" key="2">
    <source>
        <dbReference type="Proteomes" id="UP001159042"/>
    </source>
</evidence>
<keyword evidence="2" id="KW-1185">Reference proteome</keyword>
<evidence type="ECO:0000313" key="1">
    <source>
        <dbReference type="EMBL" id="KAJ8925472.1"/>
    </source>
</evidence>
<protein>
    <recommendedName>
        <fullName evidence="3">Oxidative stress-induced growth inhibitor 2</fullName>
    </recommendedName>
</protein>
<dbReference type="Pfam" id="PF13738">
    <property type="entry name" value="Pyr_redox_3"/>
    <property type="match status" value="1"/>
</dbReference>
<dbReference type="InterPro" id="IPR029731">
    <property type="entry name" value="OSGIN1/2"/>
</dbReference>
<dbReference type="InterPro" id="IPR036188">
    <property type="entry name" value="FAD/NAD-bd_sf"/>
</dbReference>
<dbReference type="Proteomes" id="UP001159042">
    <property type="component" value="Unassembled WGS sequence"/>
</dbReference>
<sequence>MKTGNTDNSIYKEVVVIGNGPSGIMLSYMLSGNLPYVVSDAHPDEILSARLRSTVGECLLQQDLKQLSAGLEGRSQNQISLLMDALLHPCADMGYEMEGLVEFRKTGVEIDHVVLGKGPPGGSWHKMDPYILTLSLGSWMALPGLPFHCRDSGEKRAFACNVAKYYMQYTEKMGLGKNFRNSVLVTSVEPINQDASLCKGYPEGSRSRSTNFLERIDDNIMAGVEIISSEREEDFEEYKTCFISNAINCLMLRSNKKKSRCKRPRDKLFDNSPTRKIREIIKSENDSCFNRLSKPDKNRSVSFCCDSNNVCDNQHRKSYNENDINSYALRNSRSLDFSNKKVPFSCKYTSCDSNAKWVVNAFDTETGENITYRCKYLVLANGGNDLPNRLEVSKQKKDPEWLLYDLRHLENRLDSYMIDKRTEDAMPVLVVGAGLSAADAVIAIRARNVPVIHVFRNKSTDLNKQLPENMYPEYHKVYQMMQDGGSTYPLYTAYPEHTVTDVDDNSHTIILTSKDGLRTKINVSFAVVLIGSRPDLSLLPKDISLGVKKDELVDCKTNPVDVDRLTYRVNGCDNLFAIGPLAGDHFVRFIPGGALAVTAELYRINK</sequence>